<evidence type="ECO:0000313" key="2">
    <source>
        <dbReference type="Proteomes" id="UP000192501"/>
    </source>
</evidence>
<dbReference type="VEuPathDB" id="MicrosporidiaDB:A0H76_2690"/>
<dbReference type="EMBL" id="LTAI01000090">
    <property type="protein sequence ID" value="ORD99921.1"/>
    <property type="molecule type" value="Genomic_DNA"/>
</dbReference>
<evidence type="ECO:0000313" key="1">
    <source>
        <dbReference type="EMBL" id="ORD99921.1"/>
    </source>
</evidence>
<evidence type="ECO:0008006" key="3">
    <source>
        <dbReference type="Google" id="ProtNLM"/>
    </source>
</evidence>
<gene>
    <name evidence="1" type="ORF">A0H76_2690</name>
</gene>
<protein>
    <recommendedName>
        <fullName evidence="3">Nucleoporin Nup54 alpha-helical domain-containing protein</fullName>
    </recommendedName>
</protein>
<name>A0A1X0QJI7_9MICR</name>
<comment type="caution">
    <text evidence="1">The sequence shown here is derived from an EMBL/GenBank/DDBJ whole genome shotgun (WGS) entry which is preliminary data.</text>
</comment>
<sequence length="197" mass="23699">MNFNKQTNTNQDIDVNNILNNLYLSYQSNSPQYKFNYVFYNVVNTPFSKTNDFTNEEWEQVYINEKLQPVKLNKDQIVERRKKQLELANKLNDSKYGIFEEIEKLKTKKETAKTKLIQVINKYRTFSKKYLIDNNQPIDIMDGHINRNKFYVNERDTCIEVINKLKGRLIKLEEQINEDLKVVEKRRFAIHNLLEKH</sequence>
<dbReference type="VEuPathDB" id="MicrosporidiaDB:HERIO_948"/>
<organism evidence="1 2">
    <name type="scientific">Hepatospora eriocheir</name>
    <dbReference type="NCBI Taxonomy" id="1081669"/>
    <lineage>
        <taxon>Eukaryota</taxon>
        <taxon>Fungi</taxon>
        <taxon>Fungi incertae sedis</taxon>
        <taxon>Microsporidia</taxon>
        <taxon>Hepatosporidae</taxon>
        <taxon>Hepatospora</taxon>
    </lineage>
</organism>
<proteinExistence type="predicted"/>
<dbReference type="Proteomes" id="UP000192501">
    <property type="component" value="Unassembled WGS sequence"/>
</dbReference>
<dbReference type="AlphaFoldDB" id="A0A1X0QJI7"/>
<accession>A0A1X0QJI7</accession>
<reference evidence="1 2" key="1">
    <citation type="journal article" date="2017" name="Environ. Microbiol.">
        <title>Decay of the glycolytic pathway and adaptation to intranuclear parasitism within Enterocytozoonidae microsporidia.</title>
        <authorList>
            <person name="Wiredu Boakye D."/>
            <person name="Jaroenlak P."/>
            <person name="Prachumwat A."/>
            <person name="Williams T.A."/>
            <person name="Bateman K.S."/>
            <person name="Itsathitphaisarn O."/>
            <person name="Sritunyalucksana K."/>
            <person name="Paszkiewicz K.H."/>
            <person name="Moore K.A."/>
            <person name="Stentiford G.D."/>
            <person name="Williams B.A."/>
        </authorList>
    </citation>
    <scope>NUCLEOTIDE SEQUENCE [LARGE SCALE GENOMIC DNA]</scope>
    <source>
        <strain evidence="2">canceri</strain>
    </source>
</reference>